<name>A0A6T0H569_EMIHU</name>
<dbReference type="GO" id="GO:0034453">
    <property type="term" value="P:microtubule anchoring"/>
    <property type="evidence" value="ECO:0007669"/>
    <property type="project" value="InterPro"/>
</dbReference>
<comment type="similarity">
    <text evidence="3">Belongs to the CEP43 family.</text>
</comment>
<dbReference type="InterPro" id="IPR018993">
    <property type="entry name" value="FOP_dimerisation-dom_N"/>
</dbReference>
<evidence type="ECO:0000256" key="2">
    <source>
        <dbReference type="ARBA" id="ARBA00004300"/>
    </source>
</evidence>
<proteinExistence type="inferred from homology"/>
<dbReference type="GO" id="GO:0005813">
    <property type="term" value="C:centrosome"/>
    <property type="evidence" value="ECO:0007669"/>
    <property type="project" value="UniProtKB-SubCell"/>
</dbReference>
<dbReference type="SMART" id="SM00667">
    <property type="entry name" value="LisH"/>
    <property type="match status" value="1"/>
</dbReference>
<gene>
    <name evidence="10" type="ORF">EHUX00137_LOCUS191</name>
</gene>
<evidence type="ECO:0000256" key="7">
    <source>
        <dbReference type="ARBA" id="ARBA00023273"/>
    </source>
</evidence>
<keyword evidence="5" id="KW-0970">Cilium biogenesis/degradation</keyword>
<reference evidence="10" key="1">
    <citation type="submission" date="2021-01" db="EMBL/GenBank/DDBJ databases">
        <authorList>
            <person name="Corre E."/>
            <person name="Pelletier E."/>
            <person name="Niang G."/>
            <person name="Scheremetjew M."/>
            <person name="Finn R."/>
            <person name="Kale V."/>
            <person name="Holt S."/>
            <person name="Cochrane G."/>
            <person name="Meng A."/>
            <person name="Brown T."/>
            <person name="Cohen L."/>
        </authorList>
    </citation>
    <scope>NUCLEOTIDE SEQUENCE</scope>
    <source>
        <strain evidence="10">379</strain>
    </source>
</reference>
<feature type="region of interest" description="Disordered" evidence="8">
    <location>
        <begin position="129"/>
        <end position="164"/>
    </location>
</feature>
<accession>A0A6T0H569</accession>
<dbReference type="Gene3D" id="1.20.960.40">
    <property type="match status" value="1"/>
</dbReference>
<dbReference type="GO" id="GO:0030030">
    <property type="term" value="P:cell projection organization"/>
    <property type="evidence" value="ECO:0007669"/>
    <property type="project" value="UniProtKB-KW"/>
</dbReference>
<dbReference type="Pfam" id="PF09398">
    <property type="entry name" value="FOP_dimer"/>
    <property type="match status" value="1"/>
</dbReference>
<dbReference type="PANTHER" id="PTHR15431:SF4">
    <property type="entry name" value="PROTEIN TONNEAU 1B"/>
    <property type="match status" value="1"/>
</dbReference>
<evidence type="ECO:0000256" key="5">
    <source>
        <dbReference type="ARBA" id="ARBA00022794"/>
    </source>
</evidence>
<evidence type="ECO:0000256" key="8">
    <source>
        <dbReference type="SAM" id="MobiDB-lite"/>
    </source>
</evidence>
<evidence type="ECO:0000256" key="1">
    <source>
        <dbReference type="ARBA" id="ARBA00004120"/>
    </source>
</evidence>
<sequence>MAAELRDQQALRAALRETLDAKGVLRELRARIQAEVFSAVRDTSDPRPRLSQEKLLLNEAIREYLEFSGYNHTLSVFLAEAGQPEEKLARQVVAGQLRLPLPRATLGDHRGGPSSKEIPVLYSLFADEASRQEQPVPPPAAGEATPRPAAAQPLRRDLPFSIAS</sequence>
<dbReference type="EMBL" id="HBIR01000259">
    <property type="protein sequence ID" value="CAE0520233.1"/>
    <property type="molecule type" value="Transcribed_RNA"/>
</dbReference>
<feature type="compositionally biased region" description="Low complexity" evidence="8">
    <location>
        <begin position="141"/>
        <end position="151"/>
    </location>
</feature>
<dbReference type="PROSITE" id="PS50896">
    <property type="entry name" value="LISH"/>
    <property type="match status" value="1"/>
</dbReference>
<dbReference type="InterPro" id="IPR006594">
    <property type="entry name" value="LisH"/>
</dbReference>
<comment type="subcellular location">
    <subcellularLocation>
        <location evidence="1">Cytoplasm</location>
        <location evidence="1">Cytoskeleton</location>
        <location evidence="1">Cilium basal body</location>
    </subcellularLocation>
    <subcellularLocation>
        <location evidence="2">Cytoplasm</location>
        <location evidence="2">Cytoskeleton</location>
        <location evidence="2">Microtubule organizing center</location>
        <location evidence="2">Centrosome</location>
    </subcellularLocation>
</comment>
<evidence type="ECO:0000256" key="6">
    <source>
        <dbReference type="ARBA" id="ARBA00023212"/>
    </source>
</evidence>
<dbReference type="AlphaFoldDB" id="A0A6T0H569"/>
<evidence type="ECO:0000256" key="3">
    <source>
        <dbReference type="ARBA" id="ARBA00005385"/>
    </source>
</evidence>
<evidence type="ECO:0000256" key="4">
    <source>
        <dbReference type="ARBA" id="ARBA00022490"/>
    </source>
</evidence>
<evidence type="ECO:0000313" key="10">
    <source>
        <dbReference type="EMBL" id="CAE0520233.1"/>
    </source>
</evidence>
<evidence type="ECO:0000259" key="9">
    <source>
        <dbReference type="Pfam" id="PF09398"/>
    </source>
</evidence>
<dbReference type="PANTHER" id="PTHR15431">
    <property type="entry name" value="FGFR1 ONCOGENE PARTNER/LISH DOMAIN-CONTAINING PROTEIN"/>
    <property type="match status" value="1"/>
</dbReference>
<keyword evidence="6" id="KW-0206">Cytoskeleton</keyword>
<feature type="domain" description="FGFR1 oncogene partner (FOP) N-terminal dimerisation" evidence="9">
    <location>
        <begin position="55"/>
        <end position="100"/>
    </location>
</feature>
<keyword evidence="4" id="KW-0963">Cytoplasm</keyword>
<protein>
    <recommendedName>
        <fullName evidence="9">FGFR1 oncogene partner (FOP) N-terminal dimerisation domain-containing protein</fullName>
    </recommendedName>
</protein>
<organism evidence="10">
    <name type="scientific">Emiliania huxleyi</name>
    <name type="common">Coccolithophore</name>
    <name type="synonym">Pontosphaera huxleyi</name>
    <dbReference type="NCBI Taxonomy" id="2903"/>
    <lineage>
        <taxon>Eukaryota</taxon>
        <taxon>Haptista</taxon>
        <taxon>Haptophyta</taxon>
        <taxon>Prymnesiophyceae</taxon>
        <taxon>Isochrysidales</taxon>
        <taxon>Noelaerhabdaceae</taxon>
        <taxon>Emiliania</taxon>
    </lineage>
</organism>
<keyword evidence="7" id="KW-0966">Cell projection</keyword>